<dbReference type="AlphaFoldDB" id="A0A5E4N8H3"/>
<dbReference type="FunFam" id="1.20.1250.20:FF:000157">
    <property type="entry name" value="Inorganic phosphate cotransporter"/>
    <property type="match status" value="1"/>
</dbReference>
<dbReference type="GO" id="GO:0016020">
    <property type="term" value="C:membrane"/>
    <property type="evidence" value="ECO:0007669"/>
    <property type="project" value="UniProtKB-SubCell"/>
</dbReference>
<keyword evidence="6 7" id="KW-0472">Membrane</keyword>
<evidence type="ECO:0000256" key="5">
    <source>
        <dbReference type="ARBA" id="ARBA00022989"/>
    </source>
</evidence>
<evidence type="ECO:0000259" key="8">
    <source>
        <dbReference type="PROSITE" id="PS50850"/>
    </source>
</evidence>
<feature type="transmembrane region" description="Helical" evidence="7">
    <location>
        <begin position="118"/>
        <end position="136"/>
    </location>
</feature>
<feature type="domain" description="Major facilitator superfamily (MFS) profile" evidence="8">
    <location>
        <begin position="31"/>
        <end position="465"/>
    </location>
</feature>
<keyword evidence="10" id="KW-1185">Reference proteome</keyword>
<evidence type="ECO:0000256" key="4">
    <source>
        <dbReference type="ARBA" id="ARBA00022847"/>
    </source>
</evidence>
<evidence type="ECO:0000313" key="9">
    <source>
        <dbReference type="EMBL" id="VVC38796.1"/>
    </source>
</evidence>
<feature type="transmembrane region" description="Helical" evidence="7">
    <location>
        <begin position="348"/>
        <end position="367"/>
    </location>
</feature>
<evidence type="ECO:0000256" key="2">
    <source>
        <dbReference type="ARBA" id="ARBA00022448"/>
    </source>
</evidence>
<gene>
    <name evidence="9" type="ORF">CINCED_3A012146</name>
</gene>
<keyword evidence="4" id="KW-0769">Symport</keyword>
<dbReference type="PROSITE" id="PS50850">
    <property type="entry name" value="MFS"/>
    <property type="match status" value="1"/>
</dbReference>
<feature type="transmembrane region" description="Helical" evidence="7">
    <location>
        <begin position="441"/>
        <end position="460"/>
    </location>
</feature>
<feature type="transmembrane region" description="Helical" evidence="7">
    <location>
        <begin position="317"/>
        <end position="336"/>
    </location>
</feature>
<reference evidence="9 10" key="1">
    <citation type="submission" date="2019-08" db="EMBL/GenBank/DDBJ databases">
        <authorList>
            <person name="Alioto T."/>
            <person name="Alioto T."/>
            <person name="Gomez Garrido J."/>
        </authorList>
    </citation>
    <scope>NUCLEOTIDE SEQUENCE [LARGE SCALE GENOMIC DNA]</scope>
</reference>
<evidence type="ECO:0000256" key="6">
    <source>
        <dbReference type="ARBA" id="ARBA00023136"/>
    </source>
</evidence>
<dbReference type="InterPro" id="IPR011701">
    <property type="entry name" value="MFS"/>
</dbReference>
<dbReference type="GO" id="GO:0006820">
    <property type="term" value="P:monoatomic anion transport"/>
    <property type="evidence" value="ECO:0007669"/>
    <property type="project" value="TreeGrafter"/>
</dbReference>
<dbReference type="PANTHER" id="PTHR11662">
    <property type="entry name" value="SOLUTE CARRIER FAMILY 17"/>
    <property type="match status" value="1"/>
</dbReference>
<feature type="transmembrane region" description="Helical" evidence="7">
    <location>
        <begin position="406"/>
        <end position="426"/>
    </location>
</feature>
<dbReference type="EMBL" id="CABPRJ010001500">
    <property type="protein sequence ID" value="VVC38796.1"/>
    <property type="molecule type" value="Genomic_DNA"/>
</dbReference>
<keyword evidence="3 7" id="KW-0812">Transmembrane</keyword>
<feature type="transmembrane region" description="Helical" evidence="7">
    <location>
        <begin position="142"/>
        <end position="162"/>
    </location>
</feature>
<proteinExistence type="predicted"/>
<protein>
    <submittedName>
        <fullName evidence="9">Major facilitator superfamily,Major facilitator superfamily domain</fullName>
    </submittedName>
</protein>
<dbReference type="FunFam" id="1.20.1250.20:FF:000003">
    <property type="entry name" value="Solute carrier family 17 member 3"/>
    <property type="match status" value="1"/>
</dbReference>
<dbReference type="CDD" id="cd17318">
    <property type="entry name" value="MFS_SLC17"/>
    <property type="match status" value="1"/>
</dbReference>
<feature type="transmembrane region" description="Helical" evidence="7">
    <location>
        <begin position="21"/>
        <end position="42"/>
    </location>
</feature>
<feature type="transmembrane region" description="Helical" evidence="7">
    <location>
        <begin position="267"/>
        <end position="290"/>
    </location>
</feature>
<dbReference type="InterPro" id="IPR050382">
    <property type="entry name" value="MFS_Na/Anion_cotransporter"/>
</dbReference>
<evidence type="ECO:0000256" key="1">
    <source>
        <dbReference type="ARBA" id="ARBA00004141"/>
    </source>
</evidence>
<dbReference type="Pfam" id="PF07690">
    <property type="entry name" value="MFS_1"/>
    <property type="match status" value="1"/>
</dbReference>
<feature type="transmembrane region" description="Helical" evidence="7">
    <location>
        <begin position="209"/>
        <end position="228"/>
    </location>
</feature>
<dbReference type="SUPFAM" id="SSF103473">
    <property type="entry name" value="MFS general substrate transporter"/>
    <property type="match status" value="1"/>
</dbReference>
<feature type="transmembrane region" description="Helical" evidence="7">
    <location>
        <begin position="373"/>
        <end position="394"/>
    </location>
</feature>
<comment type="subcellular location">
    <subcellularLocation>
        <location evidence="1">Membrane</location>
        <topology evidence="1">Multi-pass membrane protein</topology>
    </subcellularLocation>
</comment>
<dbReference type="OrthoDB" id="2985014at2759"/>
<dbReference type="GO" id="GO:0015293">
    <property type="term" value="F:symporter activity"/>
    <property type="evidence" value="ECO:0007669"/>
    <property type="project" value="UniProtKB-KW"/>
</dbReference>
<dbReference type="InterPro" id="IPR020846">
    <property type="entry name" value="MFS_dom"/>
</dbReference>
<feature type="transmembrane region" description="Helical" evidence="7">
    <location>
        <begin position="183"/>
        <end position="203"/>
    </location>
</feature>
<sequence length="488" mass="54700">MNRDSRVIIVDSRLAKKQSRSMKCSSVLNWMVLFGFMVNYMLRVNMSIVIVEMESNNNHHNVTTFSSNSTAITAKSSGMELDWSEFDKNLILGSFYWGYIITELPGGLMAEKVGTRPIFGYSMLLASIVTLFTPMAMDLGLYPLLFCRALLGLALGVTYPAIQPIAVNWIPPNERGKFIANMMATNLGAGFTILACGFIIPILQWKSVFYISGLVGVVWSVFWFCLIFETPAQHPRITESERDYIESQIAEQSSSPIKPKQIPWAKIFTSLPVWAIIITHVTSVFGYFTISLQLPMYMKYVLHYEIKANGLLSSLPYFGKFFMAFFVGIIADRIITYRKMSKTTTRKLFTSIGVFSPGILMIAQVYYGENQLWSVLIFVFALTLNGAVSGGYLGSALDIAPNFSGIIFGIANTLPSFGGFLSTYIVGELTNNNQTFGQWKIVFWILAITYTISGFVFLIYGTAQTLSWNSIPVNEETKDVQLPKIMVY</sequence>
<dbReference type="InterPro" id="IPR036259">
    <property type="entry name" value="MFS_trans_sf"/>
</dbReference>
<name>A0A5E4N8H3_9HEMI</name>
<organism evidence="9 10">
    <name type="scientific">Cinara cedri</name>
    <dbReference type="NCBI Taxonomy" id="506608"/>
    <lineage>
        <taxon>Eukaryota</taxon>
        <taxon>Metazoa</taxon>
        <taxon>Ecdysozoa</taxon>
        <taxon>Arthropoda</taxon>
        <taxon>Hexapoda</taxon>
        <taxon>Insecta</taxon>
        <taxon>Pterygota</taxon>
        <taxon>Neoptera</taxon>
        <taxon>Paraneoptera</taxon>
        <taxon>Hemiptera</taxon>
        <taxon>Sternorrhyncha</taxon>
        <taxon>Aphidomorpha</taxon>
        <taxon>Aphidoidea</taxon>
        <taxon>Aphididae</taxon>
        <taxon>Lachninae</taxon>
        <taxon>Cinara</taxon>
    </lineage>
</organism>
<feature type="transmembrane region" description="Helical" evidence="7">
    <location>
        <begin position="89"/>
        <end position="106"/>
    </location>
</feature>
<dbReference type="Gene3D" id="1.20.1250.20">
    <property type="entry name" value="MFS general substrate transporter like domains"/>
    <property type="match status" value="2"/>
</dbReference>
<dbReference type="Proteomes" id="UP000325440">
    <property type="component" value="Unassembled WGS sequence"/>
</dbReference>
<evidence type="ECO:0000313" key="10">
    <source>
        <dbReference type="Proteomes" id="UP000325440"/>
    </source>
</evidence>
<keyword evidence="5 7" id="KW-1133">Transmembrane helix</keyword>
<evidence type="ECO:0000256" key="3">
    <source>
        <dbReference type="ARBA" id="ARBA00022692"/>
    </source>
</evidence>
<dbReference type="PANTHER" id="PTHR11662:SF411">
    <property type="entry name" value="GH05102P"/>
    <property type="match status" value="1"/>
</dbReference>
<evidence type="ECO:0000256" key="7">
    <source>
        <dbReference type="SAM" id="Phobius"/>
    </source>
</evidence>
<keyword evidence="2" id="KW-0813">Transport</keyword>
<accession>A0A5E4N8H3</accession>